<dbReference type="InterPro" id="IPR049250">
    <property type="entry name" value="DUF6883"/>
</dbReference>
<evidence type="ECO:0000259" key="1">
    <source>
        <dbReference type="Pfam" id="PF21814"/>
    </source>
</evidence>
<gene>
    <name evidence="2" type="ORF">NIES30_16330</name>
</gene>
<dbReference type="AlphaFoldDB" id="A0A1U7J3C3"/>
<dbReference type="Pfam" id="PF21814">
    <property type="entry name" value="DUF6883"/>
    <property type="match status" value="1"/>
</dbReference>
<organism evidence="2 3">
    <name type="scientific">Phormidium tenue NIES-30</name>
    <dbReference type="NCBI Taxonomy" id="549789"/>
    <lineage>
        <taxon>Bacteria</taxon>
        <taxon>Bacillati</taxon>
        <taxon>Cyanobacteriota</taxon>
        <taxon>Cyanophyceae</taxon>
        <taxon>Oscillatoriophycideae</taxon>
        <taxon>Oscillatoriales</taxon>
        <taxon>Oscillatoriaceae</taxon>
        <taxon>Phormidium</taxon>
    </lineage>
</organism>
<dbReference type="Proteomes" id="UP000185557">
    <property type="component" value="Unassembled WGS sequence"/>
</dbReference>
<proteinExistence type="predicted"/>
<dbReference type="RefSeq" id="WP_073609491.1">
    <property type="nucleotide sequence ID" value="NZ_MRCG01000012.1"/>
</dbReference>
<sequence>MKLPNAGAVYIDLEKLRDYSLNPTHSRGKHKAHLFAAILGLTTSDVEVLRVFILRSLQQYDAVLGMADEYGQRYIVDFPLTRNQNTAIVRTAWIIRPDETFPRLVSCYILR</sequence>
<dbReference type="STRING" id="549789.NIES30_16330"/>
<reference evidence="2 3" key="1">
    <citation type="submission" date="2016-11" db="EMBL/GenBank/DDBJ databases">
        <title>Draft Genome Sequences of Nine Cyanobacterial Strains from Diverse Habitats.</title>
        <authorList>
            <person name="Zhu T."/>
            <person name="Hou S."/>
            <person name="Lu X."/>
            <person name="Hess W.R."/>
        </authorList>
    </citation>
    <scope>NUCLEOTIDE SEQUENCE [LARGE SCALE GENOMIC DNA]</scope>
    <source>
        <strain evidence="2 3">NIES-30</strain>
    </source>
</reference>
<evidence type="ECO:0000313" key="3">
    <source>
        <dbReference type="Proteomes" id="UP000185557"/>
    </source>
</evidence>
<feature type="domain" description="DUF6883" evidence="1">
    <location>
        <begin position="2"/>
        <end position="109"/>
    </location>
</feature>
<comment type="caution">
    <text evidence="2">The sequence shown here is derived from an EMBL/GenBank/DDBJ whole genome shotgun (WGS) entry which is preliminary data.</text>
</comment>
<dbReference type="EMBL" id="MRCG01000012">
    <property type="protein sequence ID" value="OKH46661.1"/>
    <property type="molecule type" value="Genomic_DNA"/>
</dbReference>
<keyword evidence="3" id="KW-1185">Reference proteome</keyword>
<evidence type="ECO:0000313" key="2">
    <source>
        <dbReference type="EMBL" id="OKH46661.1"/>
    </source>
</evidence>
<dbReference type="OrthoDB" id="5801353at2"/>
<name>A0A1U7J3C3_9CYAN</name>
<accession>A0A1U7J3C3</accession>
<protein>
    <recommendedName>
        <fullName evidence="1">DUF6883 domain-containing protein</fullName>
    </recommendedName>
</protein>